<gene>
    <name evidence="2" type="ORF">DWU89_18565</name>
</gene>
<comment type="caution">
    <text evidence="2">The sequence shown here is derived from an EMBL/GenBank/DDBJ whole genome shotgun (WGS) entry which is preliminary data.</text>
</comment>
<evidence type="ECO:0000313" key="2">
    <source>
        <dbReference type="EMBL" id="RDU47634.1"/>
    </source>
</evidence>
<dbReference type="InterPro" id="IPR036452">
    <property type="entry name" value="Ribo_hydro-like"/>
</dbReference>
<dbReference type="GO" id="GO:0016799">
    <property type="term" value="F:hydrolase activity, hydrolyzing N-glycosyl compounds"/>
    <property type="evidence" value="ECO:0007669"/>
    <property type="project" value="InterPro"/>
</dbReference>
<dbReference type="AlphaFoldDB" id="A0A3D8H9H9"/>
<feature type="domain" description="Inosine/uridine-preferring nucleoside hydrolase" evidence="1">
    <location>
        <begin position="65"/>
        <end position="326"/>
    </location>
</feature>
<protein>
    <recommendedName>
        <fullName evidence="1">Inosine/uridine-preferring nucleoside hydrolase domain-containing protein</fullName>
    </recommendedName>
</protein>
<dbReference type="InterPro" id="IPR001910">
    <property type="entry name" value="Inosine/uridine_hydrolase_dom"/>
</dbReference>
<dbReference type="Pfam" id="PF01156">
    <property type="entry name" value="IU_nuc_hydro"/>
    <property type="match status" value="1"/>
</dbReference>
<dbReference type="PANTHER" id="PTHR43264">
    <property type="match status" value="1"/>
</dbReference>
<proteinExistence type="predicted"/>
<reference evidence="2 3" key="1">
    <citation type="submission" date="2018-07" db="EMBL/GenBank/DDBJ databases">
        <title>Parabacteroides acidifaciens nov. sp., isolated from human feces.</title>
        <authorList>
            <person name="Wang Y.J."/>
        </authorList>
    </citation>
    <scope>NUCLEOTIDE SEQUENCE [LARGE SCALE GENOMIC DNA]</scope>
    <source>
        <strain evidence="2 3">426-9</strain>
    </source>
</reference>
<dbReference type="EMBL" id="QREV01000069">
    <property type="protein sequence ID" value="RDU47634.1"/>
    <property type="molecule type" value="Genomic_DNA"/>
</dbReference>
<dbReference type="PANTHER" id="PTHR43264:SF1">
    <property type="entry name" value="INOSINE_URIDINE-PREFERRING NUCLEOSIDE HYDROLASE DOMAIN-CONTAINING PROTEIN"/>
    <property type="match status" value="1"/>
</dbReference>
<evidence type="ECO:0000259" key="1">
    <source>
        <dbReference type="Pfam" id="PF01156"/>
    </source>
</evidence>
<dbReference type="Proteomes" id="UP000256321">
    <property type="component" value="Unassembled WGS sequence"/>
</dbReference>
<accession>A0A3D8H9H9</accession>
<evidence type="ECO:0000313" key="3">
    <source>
        <dbReference type="Proteomes" id="UP000256321"/>
    </source>
</evidence>
<sequence length="368" mass="41811">MCFVRFRETNWLVFLIRKIFHKMKAMAIKFRKIEYPGICAWIFLLFILNSQSISAAECHKSGVKIIFDTDMLTDCDDTAALGILHKLADAGEVEILATMVTSSYPMSAPVVDVINTYYNRPYIPIGVPKNDSGVYRDNSSFLDSVAMEFPHRLRSNMEAPDAVALYRKILSEQKDSSIVILTVGYMSNLQSLLKSLPDSSSSLSGMDLVRKKVKLWVCMGGNFPVDDASDNVNFTRDPDAAVYTLTHWPGKILFAGREIGHTIFVGDRLKETPLNNPVRRAYQLHRERAKNGHWNHHTADPTAVLLAVRGISNYWTLSDYGYVDIKKNCSFVWKGHSEGYQQYIIQKMDRKELGEILEELMIMSPNKH</sequence>
<dbReference type="SUPFAM" id="SSF53590">
    <property type="entry name" value="Nucleoside hydrolase"/>
    <property type="match status" value="1"/>
</dbReference>
<organism evidence="2 3">
    <name type="scientific">Parabacteroides acidifaciens</name>
    <dbReference type="NCBI Taxonomy" id="2290935"/>
    <lineage>
        <taxon>Bacteria</taxon>
        <taxon>Pseudomonadati</taxon>
        <taxon>Bacteroidota</taxon>
        <taxon>Bacteroidia</taxon>
        <taxon>Bacteroidales</taxon>
        <taxon>Tannerellaceae</taxon>
        <taxon>Parabacteroides</taxon>
    </lineage>
</organism>
<dbReference type="Gene3D" id="3.90.245.10">
    <property type="entry name" value="Ribonucleoside hydrolase-like"/>
    <property type="match status" value="1"/>
</dbReference>
<name>A0A3D8H9H9_9BACT</name>